<feature type="domain" description="Glucose-6-phosphate dehydrogenase assembly protein OpcA C-terminal" evidence="3">
    <location>
        <begin position="165"/>
        <end position="297"/>
    </location>
</feature>
<gene>
    <name evidence="4" type="ORF">AWH69_12295</name>
</gene>
<feature type="compositionally biased region" description="Basic and acidic residues" evidence="1">
    <location>
        <begin position="328"/>
        <end position="339"/>
    </location>
</feature>
<dbReference type="InterPro" id="IPR004555">
    <property type="entry name" value="G6PDH_assembly_OpcA"/>
</dbReference>
<evidence type="ECO:0000259" key="3">
    <source>
        <dbReference type="Pfam" id="PF20171"/>
    </source>
</evidence>
<dbReference type="Proteomes" id="UP000076976">
    <property type="component" value="Unassembled WGS sequence"/>
</dbReference>
<dbReference type="STRING" id="262209.AWH69_12295"/>
<feature type="region of interest" description="Disordered" evidence="1">
    <location>
        <begin position="315"/>
        <end position="375"/>
    </location>
</feature>
<evidence type="ECO:0000259" key="2">
    <source>
        <dbReference type="Pfam" id="PF10128"/>
    </source>
</evidence>
<evidence type="ECO:0000256" key="1">
    <source>
        <dbReference type="SAM" id="MobiDB-lite"/>
    </source>
</evidence>
<dbReference type="InterPro" id="IPR046801">
    <property type="entry name" value="OpcA_G6PD_N"/>
</dbReference>
<dbReference type="Pfam" id="PF20171">
    <property type="entry name" value="OpcA_G6PD_C"/>
    <property type="match status" value="1"/>
</dbReference>
<comment type="caution">
    <text evidence="4">The sequence shown here is derived from an EMBL/GenBank/DDBJ whole genome shotgun (WGS) entry which is preliminary data.</text>
</comment>
<dbReference type="AlphaFoldDB" id="A0A176QCF9"/>
<evidence type="ECO:0000313" key="4">
    <source>
        <dbReference type="EMBL" id="OAB87350.1"/>
    </source>
</evidence>
<name>A0A176QCF9_9MICO</name>
<dbReference type="PANTHER" id="PTHR38658">
    <property type="entry name" value="OXPP CYCLE PROTEIN OPCA-RELATED"/>
    <property type="match status" value="1"/>
</dbReference>
<protein>
    <submittedName>
        <fullName evidence="4">OpcA protein</fullName>
    </submittedName>
</protein>
<accession>A0A176QCF9</accession>
<organism evidence="4 5">
    <name type="scientific">Janibacter melonis</name>
    <dbReference type="NCBI Taxonomy" id="262209"/>
    <lineage>
        <taxon>Bacteria</taxon>
        <taxon>Bacillati</taxon>
        <taxon>Actinomycetota</taxon>
        <taxon>Actinomycetes</taxon>
        <taxon>Micrococcales</taxon>
        <taxon>Intrasporangiaceae</taxon>
        <taxon>Janibacter</taxon>
    </lineage>
</organism>
<dbReference type="EMBL" id="LQZG01000003">
    <property type="protein sequence ID" value="OAB87350.1"/>
    <property type="molecule type" value="Genomic_DNA"/>
</dbReference>
<keyword evidence="5" id="KW-1185">Reference proteome</keyword>
<sequence>MIIDLPSTTTQAISKKLVRLRQDVGSMALSRVLTLVVVADEADVDDAVEIANDASHQHPCRIVAVASGNTRGKARLDAQIRLGGDAGASEVVVLRLYGPLVAHARSVVIPLLLPDSPVVAWWPKDPPKSPAQDPVGAMAQRRITDVAQLESIGPALKTLARSYSPGDTDLAWSRVTLWRGLLASALDRAPFEPVTGATVTGAADSPSTDLLAGWLQHRLRCPVSVVRSRDRSGIISVRLERRSGIIDLVRPQDGETATMDQTGQPQRAIALAHRSDAECLADELRRLDADEVYEDALTKGLPLVTMRRLTMTEAVAKGEVPSPSSSRKTQERLEKEARATRSSAMVQAEPEKKSAEPTAVKQAARRKLADKSEGS</sequence>
<dbReference type="NCBIfam" id="TIGR00534">
    <property type="entry name" value="OpcA"/>
    <property type="match status" value="1"/>
</dbReference>
<dbReference type="PANTHER" id="PTHR38658:SF1">
    <property type="entry name" value="OXPP CYCLE PROTEIN OPCA-RELATED"/>
    <property type="match status" value="1"/>
</dbReference>
<feature type="domain" description="Glucose-6-phosphate dehydrogenase assembly protein OpcA N-terminal" evidence="2">
    <location>
        <begin position="51"/>
        <end position="160"/>
    </location>
</feature>
<dbReference type="RefSeq" id="WP_068276636.1">
    <property type="nucleotide sequence ID" value="NZ_LQZG01000003.1"/>
</dbReference>
<dbReference type="Pfam" id="PF10128">
    <property type="entry name" value="OpcA_G6PD_assem"/>
    <property type="match status" value="1"/>
</dbReference>
<dbReference type="InterPro" id="IPR046802">
    <property type="entry name" value="OpcA_G6PD_C"/>
</dbReference>
<proteinExistence type="predicted"/>
<evidence type="ECO:0000313" key="5">
    <source>
        <dbReference type="Proteomes" id="UP000076976"/>
    </source>
</evidence>
<reference evidence="4 5" key="1">
    <citation type="submission" date="2016-01" db="EMBL/GenBank/DDBJ databases">
        <title>Janibacter melonis strain CD11_4 genome sequencing and assembly.</title>
        <authorList>
            <person name="Nair G.R."/>
            <person name="Kaur G."/>
            <person name="Chander A.M."/>
            <person name="Mayilraj S."/>
        </authorList>
    </citation>
    <scope>NUCLEOTIDE SEQUENCE [LARGE SCALE GENOMIC DNA]</scope>
    <source>
        <strain evidence="4 5">CD11-4</strain>
    </source>
</reference>